<keyword evidence="4 7" id="KW-0812">Transmembrane</keyword>
<keyword evidence="6 7" id="KW-0472">Membrane</keyword>
<dbReference type="InterPro" id="IPR003004">
    <property type="entry name" value="GspF/PilC"/>
</dbReference>
<keyword evidence="3" id="KW-1003">Cell membrane</keyword>
<comment type="similarity">
    <text evidence="2">Belongs to the GSP F family.</text>
</comment>
<dbReference type="InterPro" id="IPR018076">
    <property type="entry name" value="T2SS_GspF_dom"/>
</dbReference>
<evidence type="ECO:0000313" key="9">
    <source>
        <dbReference type="EMBL" id="VYU22815.1"/>
    </source>
</evidence>
<sequence length="395" mass="44799">MESYKCVVYDEKNKRKIINLEFESEDDVLKYAKVNNLKLSSVKKKRKLFSTRKKLSSKDLKILCKEIGILLESGSEITGLFQVLEKQANKKLKPVIKQISNGIQAGNSITESFRDTNAFSKFFISMVHTGELSSNLDQVMYTLSDYYDKEAQLKGKVKSASVYPIILCVATILSVLAMLFLVIPKYEEVYSQSTVEMPHMTQIMICSSKFIRNNFILIILIGFILTISIIHLIKNNEDLRRDIYKTLFKVPQLGDYMLMNITNKFSKALYILIKSGVEIVNAIEISAKVVDKKYIYDVILDANNSIKEGNKIGESLNDINLFPTMFITMVSVGEESGKLEEALEMINKFYEGEIDQKTEVTMKYFETGITLVMGLIVGVVVIAMVIPMFNMVSAI</sequence>
<evidence type="ECO:0000256" key="6">
    <source>
        <dbReference type="ARBA" id="ARBA00023136"/>
    </source>
</evidence>
<organism evidence="9">
    <name type="scientific">Intestinibacter bartlettii</name>
    <dbReference type="NCBI Taxonomy" id="261299"/>
    <lineage>
        <taxon>Bacteria</taxon>
        <taxon>Bacillati</taxon>
        <taxon>Bacillota</taxon>
        <taxon>Clostridia</taxon>
        <taxon>Peptostreptococcales</taxon>
        <taxon>Peptostreptococcaceae</taxon>
        <taxon>Intestinibacter</taxon>
    </lineage>
</organism>
<reference evidence="9" key="1">
    <citation type="submission" date="2019-11" db="EMBL/GenBank/DDBJ databases">
        <authorList>
            <person name="Feng L."/>
        </authorList>
    </citation>
    <scope>NUCLEOTIDE SEQUENCE</scope>
    <source>
        <strain evidence="9">IbartlettiiLFYP30</strain>
    </source>
</reference>
<evidence type="ECO:0000256" key="7">
    <source>
        <dbReference type="SAM" id="Phobius"/>
    </source>
</evidence>
<comment type="subcellular location">
    <subcellularLocation>
        <location evidence="1">Cell membrane</location>
        <topology evidence="1">Multi-pass membrane protein</topology>
    </subcellularLocation>
</comment>
<evidence type="ECO:0000256" key="5">
    <source>
        <dbReference type="ARBA" id="ARBA00022989"/>
    </source>
</evidence>
<proteinExistence type="inferred from homology"/>
<dbReference type="InterPro" id="IPR042094">
    <property type="entry name" value="T2SS_GspF_sf"/>
</dbReference>
<feature type="domain" description="Type II secretion system protein GspF" evidence="8">
    <location>
        <begin position="265"/>
        <end position="387"/>
    </location>
</feature>
<accession>A0A6N3D380</accession>
<dbReference type="AlphaFoldDB" id="A0A6N3D380"/>
<evidence type="ECO:0000256" key="2">
    <source>
        <dbReference type="ARBA" id="ARBA00005745"/>
    </source>
</evidence>
<evidence type="ECO:0000256" key="1">
    <source>
        <dbReference type="ARBA" id="ARBA00004651"/>
    </source>
</evidence>
<protein>
    <submittedName>
        <fullName evidence="9">Type II secretion system protein F</fullName>
    </submittedName>
</protein>
<dbReference type="GO" id="GO:0005886">
    <property type="term" value="C:plasma membrane"/>
    <property type="evidence" value="ECO:0007669"/>
    <property type="project" value="UniProtKB-SubCell"/>
</dbReference>
<gene>
    <name evidence="9" type="primary">epsF_3</name>
    <name evidence="9" type="ORF">IBLFYP30_02072</name>
</gene>
<evidence type="ECO:0000256" key="4">
    <source>
        <dbReference type="ARBA" id="ARBA00022692"/>
    </source>
</evidence>
<keyword evidence="5 7" id="KW-1133">Transmembrane helix</keyword>
<evidence type="ECO:0000256" key="3">
    <source>
        <dbReference type="ARBA" id="ARBA00022475"/>
    </source>
</evidence>
<dbReference type="EMBL" id="CACRUE010000031">
    <property type="protein sequence ID" value="VYU22815.1"/>
    <property type="molecule type" value="Genomic_DNA"/>
</dbReference>
<evidence type="ECO:0000259" key="8">
    <source>
        <dbReference type="Pfam" id="PF00482"/>
    </source>
</evidence>
<name>A0A6N3D380_9FIRM</name>
<feature type="transmembrane region" description="Helical" evidence="7">
    <location>
        <begin position="369"/>
        <end position="389"/>
    </location>
</feature>
<dbReference type="PRINTS" id="PR00812">
    <property type="entry name" value="BCTERIALGSPF"/>
</dbReference>
<dbReference type="RefSeq" id="WP_024037732.1">
    <property type="nucleotide sequence ID" value="NZ_CACRUE010000031.1"/>
</dbReference>
<dbReference type="Pfam" id="PF00482">
    <property type="entry name" value="T2SSF"/>
    <property type="match status" value="2"/>
</dbReference>
<feature type="transmembrane region" description="Helical" evidence="7">
    <location>
        <begin position="215"/>
        <end position="233"/>
    </location>
</feature>
<dbReference type="PANTHER" id="PTHR30012">
    <property type="entry name" value="GENERAL SECRETION PATHWAY PROTEIN"/>
    <property type="match status" value="1"/>
</dbReference>
<feature type="transmembrane region" description="Helical" evidence="7">
    <location>
        <begin position="162"/>
        <end position="183"/>
    </location>
</feature>
<dbReference type="Gene3D" id="1.20.81.30">
    <property type="entry name" value="Type II secretion system (T2SS), domain F"/>
    <property type="match status" value="2"/>
</dbReference>
<dbReference type="PANTHER" id="PTHR30012:SF0">
    <property type="entry name" value="TYPE II SECRETION SYSTEM PROTEIN F-RELATED"/>
    <property type="match status" value="1"/>
</dbReference>
<feature type="domain" description="Type II secretion system protein GspF" evidence="8">
    <location>
        <begin position="64"/>
        <end position="184"/>
    </location>
</feature>